<sequence length="313" mass="33289">MMQSKRMVLAYLVVLAGVATVHAAPSPQQDMSMVSNVLTLLGKTGGSSETITTNPGAIDQILGLMKMAKDFSSKTEDTETKASAAQPEEGGPNGAAGLDVDNLLTKLPAAMSVVGDSTTTMTDKFFGLVKIMTQSDSSAKPLVDGEETTDRSIPPKQLKPVDDSMYEAGLLDEMPVDESIYESDLQDGMSIDDNAEKKRTRAEAELDEEDYPKTPKRKTVAELVESDEDPTMVEDAPKQANKVGLDKTRSLSKPDSPVEQEPLLDDEAEETATSSLTEDEPAPAAEGTAVPTKTTKDEVKSISAGAEKVEATA</sequence>
<feature type="region of interest" description="Disordered" evidence="1">
    <location>
        <begin position="136"/>
        <end position="162"/>
    </location>
</feature>
<evidence type="ECO:0000256" key="1">
    <source>
        <dbReference type="SAM" id="MobiDB-lite"/>
    </source>
</evidence>
<accession>A0A4V1J4Q9</accession>
<feature type="region of interest" description="Disordered" evidence="1">
    <location>
        <begin position="72"/>
        <end position="99"/>
    </location>
</feature>
<evidence type="ECO:0000313" key="3">
    <source>
        <dbReference type="EMBL" id="RKP36419.1"/>
    </source>
</evidence>
<keyword evidence="4" id="KW-1185">Reference proteome</keyword>
<keyword evidence="2" id="KW-0732">Signal</keyword>
<name>A0A4V1J4Q9_9FUNG</name>
<proteinExistence type="predicted"/>
<feature type="compositionally biased region" description="Basic and acidic residues" evidence="1">
    <location>
        <begin position="194"/>
        <end position="204"/>
    </location>
</feature>
<reference evidence="4" key="1">
    <citation type="journal article" date="2018" name="Nat. Microbiol.">
        <title>Leveraging single-cell genomics to expand the fungal tree of life.</title>
        <authorList>
            <person name="Ahrendt S.R."/>
            <person name="Quandt C.A."/>
            <person name="Ciobanu D."/>
            <person name="Clum A."/>
            <person name="Salamov A."/>
            <person name="Andreopoulos B."/>
            <person name="Cheng J.F."/>
            <person name="Woyke T."/>
            <person name="Pelin A."/>
            <person name="Henrissat B."/>
            <person name="Reynolds N.K."/>
            <person name="Benny G.L."/>
            <person name="Smith M.E."/>
            <person name="James T.Y."/>
            <person name="Grigoriev I.V."/>
        </authorList>
    </citation>
    <scope>NUCLEOTIDE SEQUENCE [LARGE SCALE GENOMIC DNA]</scope>
    <source>
        <strain evidence="4">RSA 468</strain>
    </source>
</reference>
<evidence type="ECO:0000313" key="4">
    <source>
        <dbReference type="Proteomes" id="UP000268162"/>
    </source>
</evidence>
<feature type="signal peptide" evidence="2">
    <location>
        <begin position="1"/>
        <end position="23"/>
    </location>
</feature>
<dbReference type="AlphaFoldDB" id="A0A4V1J4Q9"/>
<evidence type="ECO:0000256" key="2">
    <source>
        <dbReference type="SAM" id="SignalP"/>
    </source>
</evidence>
<organism evidence="3 4">
    <name type="scientific">Dimargaris cristalligena</name>
    <dbReference type="NCBI Taxonomy" id="215637"/>
    <lineage>
        <taxon>Eukaryota</taxon>
        <taxon>Fungi</taxon>
        <taxon>Fungi incertae sedis</taxon>
        <taxon>Zoopagomycota</taxon>
        <taxon>Kickxellomycotina</taxon>
        <taxon>Dimargaritomycetes</taxon>
        <taxon>Dimargaritales</taxon>
        <taxon>Dimargaritaceae</taxon>
        <taxon>Dimargaris</taxon>
    </lineage>
</organism>
<feature type="chain" id="PRO_5020275795" evidence="2">
    <location>
        <begin position="24"/>
        <end position="313"/>
    </location>
</feature>
<dbReference type="Proteomes" id="UP000268162">
    <property type="component" value="Unassembled WGS sequence"/>
</dbReference>
<protein>
    <submittedName>
        <fullName evidence="3">Uncharacterized protein</fullName>
    </submittedName>
</protein>
<dbReference type="EMBL" id="ML002657">
    <property type="protein sequence ID" value="RKP36419.1"/>
    <property type="molecule type" value="Genomic_DNA"/>
</dbReference>
<gene>
    <name evidence="3" type="ORF">BJ085DRAFT_31378</name>
</gene>
<feature type="region of interest" description="Disordered" evidence="1">
    <location>
        <begin position="183"/>
        <end position="313"/>
    </location>
</feature>